<comment type="subcellular location">
    <subcellularLocation>
        <location evidence="2">Secreted</location>
    </subcellularLocation>
</comment>
<keyword evidence="7" id="KW-0378">Hydrolase</keyword>
<comment type="caution">
    <text evidence="11">The sequence shown here is derived from an EMBL/GenBank/DDBJ whole genome shotgun (WGS) entry which is preliminary data.</text>
</comment>
<evidence type="ECO:0000256" key="3">
    <source>
        <dbReference type="ARBA" id="ARBA00005641"/>
    </source>
</evidence>
<organism evidence="11 12">
    <name type="scientific">Chlorella sorokiniana</name>
    <name type="common">Freshwater green alga</name>
    <dbReference type="NCBI Taxonomy" id="3076"/>
    <lineage>
        <taxon>Eukaryota</taxon>
        <taxon>Viridiplantae</taxon>
        <taxon>Chlorophyta</taxon>
        <taxon>core chlorophytes</taxon>
        <taxon>Trebouxiophyceae</taxon>
        <taxon>Chlorellales</taxon>
        <taxon>Chlorellaceae</taxon>
        <taxon>Chlorella clade</taxon>
        <taxon>Chlorella</taxon>
    </lineage>
</organism>
<keyword evidence="5" id="KW-0964">Secreted</keyword>
<name>A0A2P6TFP5_CHLSO</name>
<proteinExistence type="inferred from homology"/>
<evidence type="ECO:0000256" key="6">
    <source>
        <dbReference type="ARBA" id="ARBA00022729"/>
    </source>
</evidence>
<dbReference type="SUPFAM" id="SSF51445">
    <property type="entry name" value="(Trans)glycosidases"/>
    <property type="match status" value="1"/>
</dbReference>
<comment type="catalytic activity">
    <reaction evidence="1">
        <text>Random hydrolysis of (1-&gt;4)-beta-D-mannosidic linkages in mannans, galactomannans and glucomannans.</text>
        <dbReference type="EC" id="3.2.1.78"/>
    </reaction>
</comment>
<protein>
    <recommendedName>
        <fullName evidence="4">mannan endo-1,4-beta-mannosidase</fullName>
        <ecNumber evidence="4">3.2.1.78</ecNumber>
    </recommendedName>
</protein>
<evidence type="ECO:0000313" key="11">
    <source>
        <dbReference type="EMBL" id="PRW32930.1"/>
    </source>
</evidence>
<evidence type="ECO:0000256" key="8">
    <source>
        <dbReference type="ARBA" id="ARBA00023295"/>
    </source>
</evidence>
<dbReference type="GO" id="GO:0016985">
    <property type="term" value="F:mannan endo-1,4-beta-mannosidase activity"/>
    <property type="evidence" value="ECO:0007669"/>
    <property type="project" value="UniProtKB-EC"/>
</dbReference>
<accession>A0A2P6TFP5</accession>
<dbReference type="EC" id="3.2.1.78" evidence="4"/>
<keyword evidence="6" id="KW-0732">Signal</keyword>
<dbReference type="PANTHER" id="PTHR31451">
    <property type="match status" value="1"/>
</dbReference>
<dbReference type="AlphaFoldDB" id="A0A2P6TFP5"/>
<dbReference type="STRING" id="3076.A0A2P6TFP5"/>
<gene>
    <name evidence="11" type="ORF">C2E21_7970</name>
</gene>
<reference evidence="11 12" key="1">
    <citation type="journal article" date="2018" name="Plant J.">
        <title>Genome sequences of Chlorella sorokiniana UTEX 1602 and Micractinium conductrix SAG 241.80: implications to maltose excretion by a green alga.</title>
        <authorList>
            <person name="Arriola M.B."/>
            <person name="Velmurugan N."/>
            <person name="Zhang Y."/>
            <person name="Plunkett M.H."/>
            <person name="Hondzo H."/>
            <person name="Barney B.M."/>
        </authorList>
    </citation>
    <scope>NUCLEOTIDE SEQUENCE [LARGE SCALE GENOMIC DNA]</scope>
    <source>
        <strain evidence="12">UTEX 1602</strain>
    </source>
</reference>
<dbReference type="OrthoDB" id="512886at2759"/>
<evidence type="ECO:0000313" key="12">
    <source>
        <dbReference type="Proteomes" id="UP000239899"/>
    </source>
</evidence>
<dbReference type="GO" id="GO:0005576">
    <property type="term" value="C:extracellular region"/>
    <property type="evidence" value="ECO:0007669"/>
    <property type="project" value="UniProtKB-SubCell"/>
</dbReference>
<dbReference type="InterPro" id="IPR001547">
    <property type="entry name" value="Glyco_hydro_5"/>
</dbReference>
<dbReference type="PANTHER" id="PTHR31451:SF39">
    <property type="entry name" value="MANNAN ENDO-1,4-BETA-MANNOSIDASE 1"/>
    <property type="match status" value="1"/>
</dbReference>
<evidence type="ECO:0000256" key="9">
    <source>
        <dbReference type="SAM" id="MobiDB-lite"/>
    </source>
</evidence>
<evidence type="ECO:0000256" key="5">
    <source>
        <dbReference type="ARBA" id="ARBA00022525"/>
    </source>
</evidence>
<feature type="domain" description="Glycoside hydrolase family 5" evidence="10">
    <location>
        <begin position="60"/>
        <end position="251"/>
    </location>
</feature>
<dbReference type="InterPro" id="IPR017853">
    <property type="entry name" value="GH"/>
</dbReference>
<dbReference type="Proteomes" id="UP000239899">
    <property type="component" value="Unassembled WGS sequence"/>
</dbReference>
<feature type="compositionally biased region" description="Polar residues" evidence="9">
    <location>
        <begin position="285"/>
        <end position="296"/>
    </location>
</feature>
<evidence type="ECO:0000256" key="2">
    <source>
        <dbReference type="ARBA" id="ARBA00004613"/>
    </source>
</evidence>
<dbReference type="Gene3D" id="3.20.20.80">
    <property type="entry name" value="Glycosidases"/>
    <property type="match status" value="2"/>
</dbReference>
<dbReference type="Pfam" id="PF26410">
    <property type="entry name" value="GH5_mannosidase"/>
    <property type="match status" value="1"/>
</dbReference>
<keyword evidence="8" id="KW-0326">Glycosidase</keyword>
<sequence length="317" mass="34697">MARFFLADDESGVTLLRGPGEMDETVARGLDFVIAQAAKYGIRLTLVLLNLWKTPYDWFMSPTCRDQVKQYFAAITGRRNTITGLLYRDDPTIMSWSIAPNQLVTTGAEGFFDVSHPMAGYNPASWADYSGQNFKANHAHPGIDYATLHMWPDNWGRAQDMSFGEKWIQAHVQVAAELGIPLLVEEFGKEADEGSISSARDPWFKMVHGLVDSSLASGGPLQGSLFWQWDGPWGPAKGSRSSKSNYVHLEDSTFVQHIIPFARRLAALAATAQPVPGCKPRAGNSVSGATISNSTRPAPPAVQSFGGAPNNRRLLLE</sequence>
<evidence type="ECO:0000256" key="1">
    <source>
        <dbReference type="ARBA" id="ARBA00001678"/>
    </source>
</evidence>
<evidence type="ECO:0000256" key="7">
    <source>
        <dbReference type="ARBA" id="ARBA00022801"/>
    </source>
</evidence>
<comment type="similarity">
    <text evidence="3">Belongs to the glycosyl hydrolase 5 (cellulase A) family.</text>
</comment>
<dbReference type="EMBL" id="LHPG02000018">
    <property type="protein sequence ID" value="PRW32930.1"/>
    <property type="molecule type" value="Genomic_DNA"/>
</dbReference>
<evidence type="ECO:0000256" key="4">
    <source>
        <dbReference type="ARBA" id="ARBA00012706"/>
    </source>
</evidence>
<evidence type="ECO:0000259" key="10">
    <source>
        <dbReference type="Pfam" id="PF26410"/>
    </source>
</evidence>
<keyword evidence="12" id="KW-1185">Reference proteome</keyword>
<dbReference type="InterPro" id="IPR045053">
    <property type="entry name" value="MAN-like"/>
</dbReference>
<feature type="region of interest" description="Disordered" evidence="9">
    <location>
        <begin position="285"/>
        <end position="317"/>
    </location>
</feature>